<dbReference type="PROSITE" id="PS50082">
    <property type="entry name" value="WD_REPEATS_2"/>
    <property type="match status" value="1"/>
</dbReference>
<keyword evidence="1 3" id="KW-0853">WD repeat</keyword>
<evidence type="ECO:0000256" key="1">
    <source>
        <dbReference type="ARBA" id="ARBA00022574"/>
    </source>
</evidence>
<dbReference type="PANTHER" id="PTHR19857">
    <property type="entry name" value="MITOCHONDRIAL DIVISION PROTEIN 1-RELATED"/>
    <property type="match status" value="1"/>
</dbReference>
<feature type="region of interest" description="Disordered" evidence="4">
    <location>
        <begin position="1"/>
        <end position="63"/>
    </location>
</feature>
<dbReference type="InterPro" id="IPR001680">
    <property type="entry name" value="WD40_rpt"/>
</dbReference>
<reference evidence="5 6" key="1">
    <citation type="submission" date="2023-09" db="EMBL/GenBank/DDBJ databases">
        <title>Nesidiocoris tenuis whole genome shotgun sequence.</title>
        <authorList>
            <person name="Shibata T."/>
            <person name="Shimoda M."/>
            <person name="Kobayashi T."/>
            <person name="Uehara T."/>
        </authorList>
    </citation>
    <scope>NUCLEOTIDE SEQUENCE [LARGE SCALE GENOMIC DNA]</scope>
    <source>
        <strain evidence="5 6">Japan</strain>
    </source>
</reference>
<evidence type="ECO:0000313" key="6">
    <source>
        <dbReference type="Proteomes" id="UP001307889"/>
    </source>
</evidence>
<evidence type="ECO:0000256" key="3">
    <source>
        <dbReference type="PROSITE-ProRule" id="PRU00221"/>
    </source>
</evidence>
<dbReference type="Proteomes" id="UP001307889">
    <property type="component" value="Chromosome 1"/>
</dbReference>
<name>A0ABN7AAW0_9HEMI</name>
<dbReference type="PANTHER" id="PTHR19857:SF8">
    <property type="entry name" value="ANGIO-ASSOCIATED MIGRATORY CELL PROTEIN"/>
    <property type="match status" value="1"/>
</dbReference>
<dbReference type="Gene3D" id="2.130.10.10">
    <property type="entry name" value="YVTN repeat-like/Quinoprotein amine dehydrogenase"/>
    <property type="match status" value="1"/>
</dbReference>
<dbReference type="SMART" id="SM00320">
    <property type="entry name" value="WD40"/>
    <property type="match status" value="6"/>
</dbReference>
<evidence type="ECO:0000256" key="4">
    <source>
        <dbReference type="SAM" id="MobiDB-lite"/>
    </source>
</evidence>
<feature type="compositionally biased region" description="Acidic residues" evidence="4">
    <location>
        <begin position="20"/>
        <end position="62"/>
    </location>
</feature>
<dbReference type="SUPFAM" id="SSF50978">
    <property type="entry name" value="WD40 repeat-like"/>
    <property type="match status" value="1"/>
</dbReference>
<dbReference type="InterPro" id="IPR051179">
    <property type="entry name" value="WD_repeat_multifunction"/>
</dbReference>
<proteinExistence type="predicted"/>
<dbReference type="InterPro" id="IPR015943">
    <property type="entry name" value="WD40/YVTN_repeat-like_dom_sf"/>
</dbReference>
<gene>
    <name evidence="5" type="ORF">NTJ_02263</name>
</gene>
<organism evidence="5 6">
    <name type="scientific">Nesidiocoris tenuis</name>
    <dbReference type="NCBI Taxonomy" id="355587"/>
    <lineage>
        <taxon>Eukaryota</taxon>
        <taxon>Metazoa</taxon>
        <taxon>Ecdysozoa</taxon>
        <taxon>Arthropoda</taxon>
        <taxon>Hexapoda</taxon>
        <taxon>Insecta</taxon>
        <taxon>Pterygota</taxon>
        <taxon>Neoptera</taxon>
        <taxon>Paraneoptera</taxon>
        <taxon>Hemiptera</taxon>
        <taxon>Heteroptera</taxon>
        <taxon>Panheteroptera</taxon>
        <taxon>Cimicomorpha</taxon>
        <taxon>Miridae</taxon>
        <taxon>Dicyphina</taxon>
        <taxon>Nesidiocoris</taxon>
    </lineage>
</organism>
<evidence type="ECO:0000256" key="2">
    <source>
        <dbReference type="ARBA" id="ARBA00022737"/>
    </source>
</evidence>
<feature type="repeat" description="WD" evidence="3">
    <location>
        <begin position="388"/>
        <end position="425"/>
    </location>
</feature>
<dbReference type="InterPro" id="IPR036322">
    <property type="entry name" value="WD40_repeat_dom_sf"/>
</dbReference>
<sequence length="425" mass="46771">MTHNNVPNELRNERQRLEEGMSDDEDFELIEILDNEIGEDAQEEGADTDEEPDEPIEEDDSYEPLKDDSIRSFAHHRAAVFVCSVSPCGNMIASGGEDDRFIVTEASSGNVLLDCNDFFQDSVNMVGFNHDGKYVSACDMTGQMAVWKVQPDSQLSCIYKDTVGGVCPSSWSKWHSKSNVLLVGGLSVWLFKFPSAQVKLIHEGLVETDCGEFMPDGKRAAIGFSDGTIRLFDLATGATTCKFSPESTQLPQILTMAVHPDNNLIAVGTIDAKIALFKTQQPKTVAILQCSEDLQLKSDSSTEFPEHYISTEAVLFVDVEGMSVVVAGTDHAIHIWDYMRQVLRHRILVEDGVTRMVWREKSLNFFVGTRKGPVNVFNALSGVQNPSLEGHKSSILDLALSSNGKLLVTSGSDGAVKMFNIAQYS</sequence>
<feature type="compositionally biased region" description="Basic and acidic residues" evidence="4">
    <location>
        <begin position="10"/>
        <end position="19"/>
    </location>
</feature>
<protein>
    <submittedName>
        <fullName evidence="5">WD domain, G-beta repeat</fullName>
    </submittedName>
</protein>
<evidence type="ECO:0000313" key="5">
    <source>
        <dbReference type="EMBL" id="BES89456.1"/>
    </source>
</evidence>
<keyword evidence="2" id="KW-0677">Repeat</keyword>
<keyword evidence="6" id="KW-1185">Reference proteome</keyword>
<accession>A0ABN7AAW0</accession>
<dbReference type="Pfam" id="PF00400">
    <property type="entry name" value="WD40"/>
    <property type="match status" value="2"/>
</dbReference>
<dbReference type="EMBL" id="AP028909">
    <property type="protein sequence ID" value="BES89456.1"/>
    <property type="molecule type" value="Genomic_DNA"/>
</dbReference>
<dbReference type="PROSITE" id="PS50294">
    <property type="entry name" value="WD_REPEATS_REGION"/>
    <property type="match status" value="1"/>
</dbReference>